<reference evidence="2" key="1">
    <citation type="submission" date="2020-02" db="EMBL/GenBank/DDBJ databases">
        <authorList>
            <person name="Meier V. D."/>
        </authorList>
    </citation>
    <scope>NUCLEOTIDE SEQUENCE</scope>
    <source>
        <strain evidence="2">AVDCRST_MAG10</strain>
    </source>
</reference>
<sequence>MDGGVQRLIGGLALAVTLSACGGDGEQAGPVQPRTPTTTTPSVADATTAPTTAATPTTRRRPPRPLPGPVTPSTPVAGRVARWHADLSAGTTASCTRLVEETAAARGEEDLDRVLILLYRGAGEGCLGRTSQARTTLGQARTALGALPSSQLDLASPRCRPQELLSWAFFTFLDTDIPAACPAPATTSTTRTSLSTTTTRRP</sequence>
<feature type="compositionally biased region" description="Low complexity" evidence="1">
    <location>
        <begin position="30"/>
        <end position="57"/>
    </location>
</feature>
<organism evidence="2">
    <name type="scientific">uncultured Acidimicrobiales bacterium</name>
    <dbReference type="NCBI Taxonomy" id="310071"/>
    <lineage>
        <taxon>Bacteria</taxon>
        <taxon>Bacillati</taxon>
        <taxon>Actinomycetota</taxon>
        <taxon>Acidimicrobiia</taxon>
        <taxon>Acidimicrobiales</taxon>
        <taxon>environmental samples</taxon>
    </lineage>
</organism>
<proteinExistence type="predicted"/>
<name>A0A6J4HEW8_9ACTN</name>
<feature type="region of interest" description="Disordered" evidence="1">
    <location>
        <begin position="181"/>
        <end position="202"/>
    </location>
</feature>
<dbReference type="AlphaFoldDB" id="A0A6J4HEW8"/>
<protein>
    <submittedName>
        <fullName evidence="2">Uncharacterized protein</fullName>
    </submittedName>
</protein>
<gene>
    <name evidence="2" type="ORF">AVDCRST_MAG10-717</name>
</gene>
<feature type="compositionally biased region" description="Low complexity" evidence="1">
    <location>
        <begin position="186"/>
        <end position="202"/>
    </location>
</feature>
<dbReference type="EMBL" id="CADCTB010000046">
    <property type="protein sequence ID" value="CAA9221805.1"/>
    <property type="molecule type" value="Genomic_DNA"/>
</dbReference>
<accession>A0A6J4HEW8</accession>
<feature type="region of interest" description="Disordered" evidence="1">
    <location>
        <begin position="25"/>
        <end position="76"/>
    </location>
</feature>
<evidence type="ECO:0000313" key="2">
    <source>
        <dbReference type="EMBL" id="CAA9221805.1"/>
    </source>
</evidence>
<dbReference type="PROSITE" id="PS51257">
    <property type="entry name" value="PROKAR_LIPOPROTEIN"/>
    <property type="match status" value="1"/>
</dbReference>
<evidence type="ECO:0000256" key="1">
    <source>
        <dbReference type="SAM" id="MobiDB-lite"/>
    </source>
</evidence>